<feature type="transmembrane region" description="Helical" evidence="7">
    <location>
        <begin position="157"/>
        <end position="176"/>
    </location>
</feature>
<sequence>MSTWRVLGRLLVYQPGLYALNMLLWTAFWLTPLLVGLVMRAIFDAITHGATVGTGLLSLLGLLLGVAAARVMINVWGVSAWATYFFSRAALLRSNLLQRILGRPGARALPDSPGEAMSRFRDDVEELLRLVEMTVDGVGIVLAGIIGAAIMFRINPVITKAVLVPLVVIIGVVATLRRRILRYRREAREAAGRVTDLIGEMFGAVQAVKVAGAEDHVIAHFQTLNDARRRASLRDSLLTEVLGMVFWSSVNSGTGLILLLAGQSIRAGTFTVGDFVLFVFYLSLVTEAMTTIGNFSARIRQAGVSVQRLVELLADEAPERLLDYHPVYLSGPLPQVSVPEKTGMDRLETLEVRGLTYRDPVTGRGIEDVSFTLTRGSFTVVTGRIGSGKSTLVRALIGLLPRDAGEICWNGRSVERPAEFFVAPRAAYIPQVPRLFSEALKDNVLFGLPVTRADLPGAVWSAVMERDVETLESGLETVVGPRGVKLSGGQIQRTAAARMFVRKPELLVIDDLSSALDVETERTLWERLFALEDVTCLVVSHRKIAFRRADRIIVLKDGHIEAVGPLEELLRRSPEMQRLWQGEPFSLLGSPTTR</sequence>
<reference evidence="10 11" key="1">
    <citation type="journal article" date="2019" name="Nat. Microbiol.">
        <title>Mediterranean grassland soil C-N compound turnover is dependent on rainfall and depth, and is mediated by genomically divergent microorganisms.</title>
        <authorList>
            <person name="Diamond S."/>
            <person name="Andeer P.F."/>
            <person name="Li Z."/>
            <person name="Crits-Christoph A."/>
            <person name="Burstein D."/>
            <person name="Anantharaman K."/>
            <person name="Lane K.R."/>
            <person name="Thomas B.C."/>
            <person name="Pan C."/>
            <person name="Northen T.R."/>
            <person name="Banfield J.F."/>
        </authorList>
    </citation>
    <scope>NUCLEOTIDE SEQUENCE [LARGE SCALE GENOMIC DNA]</scope>
    <source>
        <strain evidence="10">NP_4</strain>
    </source>
</reference>
<dbReference type="PANTHER" id="PTHR24221:SF423">
    <property type="entry name" value="ABC TRANSPORTER"/>
    <property type="match status" value="1"/>
</dbReference>
<accession>A0A537KY64</accession>
<evidence type="ECO:0000256" key="3">
    <source>
        <dbReference type="ARBA" id="ARBA00022741"/>
    </source>
</evidence>
<evidence type="ECO:0000256" key="6">
    <source>
        <dbReference type="ARBA" id="ARBA00023136"/>
    </source>
</evidence>
<gene>
    <name evidence="10" type="ORF">E6H01_08680</name>
</gene>
<keyword evidence="2 7" id="KW-0812">Transmembrane</keyword>
<dbReference type="InterPro" id="IPR011527">
    <property type="entry name" value="ABC1_TM_dom"/>
</dbReference>
<dbReference type="AlphaFoldDB" id="A0A537KY64"/>
<feature type="transmembrane region" description="Helical" evidence="7">
    <location>
        <begin position="16"/>
        <end position="38"/>
    </location>
</feature>
<dbReference type="GO" id="GO:0140359">
    <property type="term" value="F:ABC-type transporter activity"/>
    <property type="evidence" value="ECO:0007669"/>
    <property type="project" value="InterPro"/>
</dbReference>
<dbReference type="GO" id="GO:0005524">
    <property type="term" value="F:ATP binding"/>
    <property type="evidence" value="ECO:0007669"/>
    <property type="project" value="UniProtKB-KW"/>
</dbReference>
<evidence type="ECO:0000313" key="10">
    <source>
        <dbReference type="EMBL" id="TMJ00649.1"/>
    </source>
</evidence>
<keyword evidence="6 7" id="KW-0472">Membrane</keyword>
<dbReference type="Gene3D" id="3.40.50.300">
    <property type="entry name" value="P-loop containing nucleotide triphosphate hydrolases"/>
    <property type="match status" value="1"/>
</dbReference>
<evidence type="ECO:0000256" key="2">
    <source>
        <dbReference type="ARBA" id="ARBA00022692"/>
    </source>
</evidence>
<evidence type="ECO:0000256" key="4">
    <source>
        <dbReference type="ARBA" id="ARBA00022840"/>
    </source>
</evidence>
<dbReference type="PANTHER" id="PTHR24221">
    <property type="entry name" value="ATP-BINDING CASSETTE SUB-FAMILY B"/>
    <property type="match status" value="1"/>
</dbReference>
<proteinExistence type="predicted"/>
<evidence type="ECO:0000259" key="8">
    <source>
        <dbReference type="PROSITE" id="PS50893"/>
    </source>
</evidence>
<evidence type="ECO:0000256" key="1">
    <source>
        <dbReference type="ARBA" id="ARBA00004651"/>
    </source>
</evidence>
<dbReference type="Proteomes" id="UP000319353">
    <property type="component" value="Unassembled WGS sequence"/>
</dbReference>
<dbReference type="InterPro" id="IPR039421">
    <property type="entry name" value="Type_1_exporter"/>
</dbReference>
<dbReference type="InterPro" id="IPR036640">
    <property type="entry name" value="ABC1_TM_sf"/>
</dbReference>
<dbReference type="SUPFAM" id="SSF52540">
    <property type="entry name" value="P-loop containing nucleoside triphosphate hydrolases"/>
    <property type="match status" value="1"/>
</dbReference>
<feature type="domain" description="ABC transmembrane type-1" evidence="9">
    <location>
        <begin position="30"/>
        <end position="301"/>
    </location>
</feature>
<feature type="transmembrane region" description="Helical" evidence="7">
    <location>
        <begin position="45"/>
        <end position="67"/>
    </location>
</feature>
<dbReference type="Gene3D" id="1.20.1560.10">
    <property type="entry name" value="ABC transporter type 1, transmembrane domain"/>
    <property type="match status" value="1"/>
</dbReference>
<dbReference type="InterPro" id="IPR003593">
    <property type="entry name" value="AAA+_ATPase"/>
</dbReference>
<feature type="transmembrane region" description="Helical" evidence="7">
    <location>
        <begin position="267"/>
        <end position="290"/>
    </location>
</feature>
<keyword evidence="3" id="KW-0547">Nucleotide-binding</keyword>
<dbReference type="GO" id="GO:0016887">
    <property type="term" value="F:ATP hydrolysis activity"/>
    <property type="evidence" value="ECO:0007669"/>
    <property type="project" value="InterPro"/>
</dbReference>
<comment type="subcellular location">
    <subcellularLocation>
        <location evidence="1">Cell membrane</location>
        <topology evidence="1">Multi-pass membrane protein</topology>
    </subcellularLocation>
</comment>
<dbReference type="InterPro" id="IPR027417">
    <property type="entry name" value="P-loop_NTPase"/>
</dbReference>
<evidence type="ECO:0000259" key="9">
    <source>
        <dbReference type="PROSITE" id="PS50929"/>
    </source>
</evidence>
<evidence type="ECO:0000313" key="11">
    <source>
        <dbReference type="Proteomes" id="UP000319353"/>
    </source>
</evidence>
<dbReference type="InterPro" id="IPR003439">
    <property type="entry name" value="ABC_transporter-like_ATP-bd"/>
</dbReference>
<feature type="transmembrane region" description="Helical" evidence="7">
    <location>
        <begin position="237"/>
        <end position="261"/>
    </location>
</feature>
<feature type="transmembrane region" description="Helical" evidence="7">
    <location>
        <begin position="127"/>
        <end position="151"/>
    </location>
</feature>
<dbReference type="CDD" id="cd03228">
    <property type="entry name" value="ABCC_MRP_Like"/>
    <property type="match status" value="1"/>
</dbReference>
<organism evidence="10 11">
    <name type="scientific">Candidatus Segetimicrobium genomatis</name>
    <dbReference type="NCBI Taxonomy" id="2569760"/>
    <lineage>
        <taxon>Bacteria</taxon>
        <taxon>Bacillati</taxon>
        <taxon>Candidatus Sysuimicrobiota</taxon>
        <taxon>Candidatus Sysuimicrobiia</taxon>
        <taxon>Candidatus Sysuimicrobiales</taxon>
        <taxon>Candidatus Segetimicrobiaceae</taxon>
        <taxon>Candidatus Segetimicrobium</taxon>
    </lineage>
</organism>
<dbReference type="SUPFAM" id="SSF90123">
    <property type="entry name" value="ABC transporter transmembrane region"/>
    <property type="match status" value="1"/>
</dbReference>
<dbReference type="PROSITE" id="PS50929">
    <property type="entry name" value="ABC_TM1F"/>
    <property type="match status" value="1"/>
</dbReference>
<dbReference type="EMBL" id="VBAL01000112">
    <property type="protein sequence ID" value="TMJ00649.1"/>
    <property type="molecule type" value="Genomic_DNA"/>
</dbReference>
<dbReference type="SMART" id="SM00382">
    <property type="entry name" value="AAA"/>
    <property type="match status" value="1"/>
</dbReference>
<keyword evidence="4 10" id="KW-0067">ATP-binding</keyword>
<evidence type="ECO:0000256" key="5">
    <source>
        <dbReference type="ARBA" id="ARBA00022989"/>
    </source>
</evidence>
<comment type="caution">
    <text evidence="10">The sequence shown here is derived from an EMBL/GenBank/DDBJ whole genome shotgun (WGS) entry which is preliminary data.</text>
</comment>
<name>A0A537KY64_9BACT</name>
<dbReference type="Pfam" id="PF00664">
    <property type="entry name" value="ABC_membrane"/>
    <property type="match status" value="1"/>
</dbReference>
<protein>
    <submittedName>
        <fullName evidence="10">ABC transporter ATP-binding protein</fullName>
    </submittedName>
</protein>
<evidence type="ECO:0000256" key="7">
    <source>
        <dbReference type="SAM" id="Phobius"/>
    </source>
</evidence>
<dbReference type="CDD" id="cd07346">
    <property type="entry name" value="ABC_6TM_exporters"/>
    <property type="match status" value="1"/>
</dbReference>
<dbReference type="GO" id="GO:0005886">
    <property type="term" value="C:plasma membrane"/>
    <property type="evidence" value="ECO:0007669"/>
    <property type="project" value="UniProtKB-SubCell"/>
</dbReference>
<feature type="domain" description="ABC transporter" evidence="8">
    <location>
        <begin position="350"/>
        <end position="582"/>
    </location>
</feature>
<dbReference type="Pfam" id="PF00005">
    <property type="entry name" value="ABC_tran"/>
    <property type="match status" value="1"/>
</dbReference>
<keyword evidence="5 7" id="KW-1133">Transmembrane helix</keyword>
<dbReference type="PROSITE" id="PS50893">
    <property type="entry name" value="ABC_TRANSPORTER_2"/>
    <property type="match status" value="1"/>
</dbReference>